<name>A0A2S3U9T2_LACPN</name>
<organism evidence="2 3">
    <name type="scientific">Lactiplantibacillus plantarum subsp. plantarum</name>
    <dbReference type="NCBI Taxonomy" id="337330"/>
    <lineage>
        <taxon>Bacteria</taxon>
        <taxon>Bacillati</taxon>
        <taxon>Bacillota</taxon>
        <taxon>Bacilli</taxon>
        <taxon>Lactobacillales</taxon>
        <taxon>Lactobacillaceae</taxon>
        <taxon>Lactiplantibacillus</taxon>
    </lineage>
</organism>
<dbReference type="Proteomes" id="UP000236990">
    <property type="component" value="Unassembled WGS sequence"/>
</dbReference>
<dbReference type="Gene3D" id="3.30.420.40">
    <property type="match status" value="2"/>
</dbReference>
<dbReference type="PANTHER" id="PTHR18964:SF170">
    <property type="entry name" value="SUGAR KINASE"/>
    <property type="match status" value="1"/>
</dbReference>
<proteinExistence type="inferred from homology"/>
<dbReference type="Pfam" id="PF00480">
    <property type="entry name" value="ROK"/>
    <property type="match status" value="1"/>
</dbReference>
<dbReference type="EMBL" id="NKCZ01000044">
    <property type="protein sequence ID" value="POD89101.1"/>
    <property type="molecule type" value="Genomic_DNA"/>
</dbReference>
<dbReference type="SUPFAM" id="SSF53067">
    <property type="entry name" value="Actin-like ATPase domain"/>
    <property type="match status" value="1"/>
</dbReference>
<keyword evidence="2" id="KW-0418">Kinase</keyword>
<accession>A0A2S3U9T2</accession>
<reference evidence="2 3" key="1">
    <citation type="submission" date="2017-06" db="EMBL/GenBank/DDBJ databases">
        <title>Genome sequence of Lactobacillus plantarum subsp. plantarum strain SRCM101258.</title>
        <authorList>
            <person name="Cho S.H."/>
        </authorList>
    </citation>
    <scope>NUCLEOTIDE SEQUENCE [LARGE SCALE GENOMIC DNA]</scope>
    <source>
        <strain evidence="2 3">SRCM101258</strain>
    </source>
</reference>
<protein>
    <submittedName>
        <fullName evidence="2">N-acylmannosamine kinase</fullName>
        <ecNumber evidence="2">2.7.1.60</ecNumber>
    </submittedName>
</protein>
<dbReference type="CDD" id="cd24152">
    <property type="entry name" value="ASKHA_NBD_ROK-like"/>
    <property type="match status" value="1"/>
</dbReference>
<evidence type="ECO:0000313" key="2">
    <source>
        <dbReference type="EMBL" id="POD89101.1"/>
    </source>
</evidence>
<dbReference type="InterPro" id="IPR000600">
    <property type="entry name" value="ROK"/>
</dbReference>
<comment type="similarity">
    <text evidence="1">Belongs to the ROK (NagC/XylR) family.</text>
</comment>
<dbReference type="GO" id="GO:0009384">
    <property type="term" value="F:N-acylmannosamine kinase activity"/>
    <property type="evidence" value="ECO:0007669"/>
    <property type="project" value="UniProtKB-EC"/>
</dbReference>
<comment type="caution">
    <text evidence="2">The sequence shown here is derived from an EMBL/GenBank/DDBJ whole genome shotgun (WGS) entry which is preliminary data.</text>
</comment>
<evidence type="ECO:0000313" key="3">
    <source>
        <dbReference type="Proteomes" id="UP000236990"/>
    </source>
</evidence>
<sequence>MLTTYLSIDIGGTNLKYALLDHSGNLISRNTVKTPHTLDEFLSTVKQIIEMNIRHHIKGIAFSVPGKVARQSGTVYYGGSLPFLDHLSLKQIFESQYHLPVSVENDGKSAALAEQWLGQLKNVENGAMIVLGTGVGGGIIINHQLLRGTHSQAGELNFMNLADHTSTSENLLGFSGSAVRMIEACAHQLGLADINDGYSVFEAIEAGDSRVLPIFEKYCATIATMMLNIQSVIDIQRFVIGGGISAQPLVVSGITNAFHKILTNLPLLGKQLQIPEILTAHFKSDANLYGALYNLLIELDVAA</sequence>
<dbReference type="EC" id="2.7.1.60" evidence="2"/>
<gene>
    <name evidence="2" type="primary">nanK</name>
    <name evidence="2" type="ORF">S101258_00188</name>
</gene>
<keyword evidence="2" id="KW-0808">Transferase</keyword>
<dbReference type="PANTHER" id="PTHR18964">
    <property type="entry name" value="ROK (REPRESSOR, ORF, KINASE) FAMILY"/>
    <property type="match status" value="1"/>
</dbReference>
<evidence type="ECO:0000256" key="1">
    <source>
        <dbReference type="ARBA" id="ARBA00006479"/>
    </source>
</evidence>
<dbReference type="AlphaFoldDB" id="A0A2S3U9T2"/>
<dbReference type="InterPro" id="IPR043129">
    <property type="entry name" value="ATPase_NBD"/>
</dbReference>